<evidence type="ECO:0000313" key="3">
    <source>
        <dbReference type="EMBL" id="OZS77849.1"/>
    </source>
</evidence>
<keyword evidence="1" id="KW-0472">Membrane</keyword>
<dbReference type="Proteomes" id="UP000217065">
    <property type="component" value="Unassembled WGS sequence"/>
</dbReference>
<dbReference type="Gene3D" id="2.40.50.140">
    <property type="entry name" value="Nucleic acid-binding proteins"/>
    <property type="match status" value="1"/>
</dbReference>
<feature type="domain" description="Membrane protein NfeD2 N-terminal transmembrane" evidence="2">
    <location>
        <begin position="1"/>
        <end position="100"/>
    </location>
</feature>
<dbReference type="AlphaFoldDB" id="A0A264W2Q5"/>
<keyword evidence="1" id="KW-0812">Transmembrane</keyword>
<accession>A0A264W2Q5</accession>
<evidence type="ECO:0000256" key="1">
    <source>
        <dbReference type="SAM" id="Phobius"/>
    </source>
</evidence>
<evidence type="ECO:0000313" key="4">
    <source>
        <dbReference type="Proteomes" id="UP000217065"/>
    </source>
</evidence>
<reference evidence="3 4" key="1">
    <citation type="submission" date="2017-07" db="EMBL/GenBank/DDBJ databases">
        <title>Tetzosporium hominis gen.nov. sp.nov.</title>
        <authorList>
            <person name="Tetz G."/>
            <person name="Tetz V."/>
        </authorList>
    </citation>
    <scope>NUCLEOTIDE SEQUENCE [LARGE SCALE GENOMIC DNA]</scope>
    <source>
        <strain evidence="3 4">VT-49</strain>
    </source>
</reference>
<name>A0A264W2Q5_9BACL</name>
<keyword evidence="1" id="KW-1133">Transmembrane helix</keyword>
<keyword evidence="4" id="KW-1185">Reference proteome</keyword>
<feature type="transmembrane region" description="Helical" evidence="1">
    <location>
        <begin position="42"/>
        <end position="65"/>
    </location>
</feature>
<sequence>MELFGYSMEQVYFFILVLMAAITFLYLFFGDVTEAIGEGIPFLHPTLVLAFFTLTSAVGLVLEWVTDWNSWLILIAAMVAAVILDILIYFFVLIPLASAEVSLAYTDESLAGQVGQVIVPIPADGYGEILIETNNGNLAKRATGLENEDIAYGKTVLIVEVEEGTFYVKEYEPFKL</sequence>
<dbReference type="EMBL" id="NOKQ01000217">
    <property type="protein sequence ID" value="OZS77849.1"/>
    <property type="molecule type" value="Genomic_DNA"/>
</dbReference>
<organism evidence="3 4">
    <name type="scientific">Tetzosporium hominis</name>
    <dbReference type="NCBI Taxonomy" id="2020506"/>
    <lineage>
        <taxon>Bacteria</taxon>
        <taxon>Bacillati</taxon>
        <taxon>Bacillota</taxon>
        <taxon>Bacilli</taxon>
        <taxon>Bacillales</taxon>
        <taxon>Caryophanaceae</taxon>
        <taxon>Tetzosporium</taxon>
    </lineage>
</organism>
<comment type="caution">
    <text evidence="3">The sequence shown here is derived from an EMBL/GenBank/DDBJ whole genome shotgun (WGS) entry which is preliminary data.</text>
</comment>
<proteinExistence type="predicted"/>
<dbReference type="OrthoDB" id="1683445at2"/>
<dbReference type="InterPro" id="IPR058653">
    <property type="entry name" value="NfeD2_TM"/>
</dbReference>
<dbReference type="Pfam" id="PF25842">
    <property type="entry name" value="NfeD_TM"/>
    <property type="match status" value="1"/>
</dbReference>
<protein>
    <recommendedName>
        <fullName evidence="2">Membrane protein NfeD2 N-terminal transmembrane domain-containing protein</fullName>
    </recommendedName>
</protein>
<gene>
    <name evidence="3" type="ORF">CF394_08835</name>
</gene>
<dbReference type="RefSeq" id="WP_094943058.1">
    <property type="nucleotide sequence ID" value="NZ_NOKQ01000217.1"/>
</dbReference>
<feature type="transmembrane region" description="Helical" evidence="1">
    <location>
        <begin position="71"/>
        <end position="94"/>
    </location>
</feature>
<evidence type="ECO:0000259" key="2">
    <source>
        <dbReference type="Pfam" id="PF25842"/>
    </source>
</evidence>
<dbReference type="InterPro" id="IPR012340">
    <property type="entry name" value="NA-bd_OB-fold"/>
</dbReference>
<feature type="transmembrane region" description="Helical" evidence="1">
    <location>
        <begin position="12"/>
        <end position="30"/>
    </location>
</feature>